<gene>
    <name evidence="2" type="ORF">Tci_645242</name>
</gene>
<evidence type="ECO:0000313" key="2">
    <source>
        <dbReference type="EMBL" id="GFA73270.1"/>
    </source>
</evidence>
<sequence>MVIEESKDLTSLSLDELIGNLKFHEMIIKKDSEIVKAKIERKSLAIKAKKESSDEECSTSGSEDEEYAMTVRDFKKFFKRSGRFTRQPQNDEKTFQRSRDDKNSKTDRKCFRCDDPESSYWRMSKTTERQEPKSFCRRFLE</sequence>
<dbReference type="AlphaFoldDB" id="A0A699K3S5"/>
<accession>A0A699K3S5</accession>
<comment type="caution">
    <text evidence="2">The sequence shown here is derived from an EMBL/GenBank/DDBJ whole genome shotgun (WGS) entry which is preliminary data.</text>
</comment>
<evidence type="ECO:0000256" key="1">
    <source>
        <dbReference type="SAM" id="MobiDB-lite"/>
    </source>
</evidence>
<dbReference type="EMBL" id="BKCJ010477543">
    <property type="protein sequence ID" value="GFA73270.1"/>
    <property type="molecule type" value="Genomic_DNA"/>
</dbReference>
<feature type="region of interest" description="Disordered" evidence="1">
    <location>
        <begin position="85"/>
        <end position="110"/>
    </location>
</feature>
<feature type="compositionally biased region" description="Basic and acidic residues" evidence="1">
    <location>
        <begin position="89"/>
        <end position="110"/>
    </location>
</feature>
<protein>
    <submittedName>
        <fullName evidence="2">Zf-CCHC domain-containing protein/UBN2 domain-containing protein</fullName>
    </submittedName>
</protein>
<reference evidence="2" key="1">
    <citation type="journal article" date="2019" name="Sci. Rep.">
        <title>Draft genome of Tanacetum cinerariifolium, the natural source of mosquito coil.</title>
        <authorList>
            <person name="Yamashiro T."/>
            <person name="Shiraishi A."/>
            <person name="Satake H."/>
            <person name="Nakayama K."/>
        </authorList>
    </citation>
    <scope>NUCLEOTIDE SEQUENCE</scope>
</reference>
<name>A0A699K3S5_TANCI</name>
<organism evidence="2">
    <name type="scientific">Tanacetum cinerariifolium</name>
    <name type="common">Dalmatian daisy</name>
    <name type="synonym">Chrysanthemum cinerariifolium</name>
    <dbReference type="NCBI Taxonomy" id="118510"/>
    <lineage>
        <taxon>Eukaryota</taxon>
        <taxon>Viridiplantae</taxon>
        <taxon>Streptophyta</taxon>
        <taxon>Embryophyta</taxon>
        <taxon>Tracheophyta</taxon>
        <taxon>Spermatophyta</taxon>
        <taxon>Magnoliopsida</taxon>
        <taxon>eudicotyledons</taxon>
        <taxon>Gunneridae</taxon>
        <taxon>Pentapetalae</taxon>
        <taxon>asterids</taxon>
        <taxon>campanulids</taxon>
        <taxon>Asterales</taxon>
        <taxon>Asteraceae</taxon>
        <taxon>Asteroideae</taxon>
        <taxon>Anthemideae</taxon>
        <taxon>Anthemidinae</taxon>
        <taxon>Tanacetum</taxon>
    </lineage>
</organism>
<proteinExistence type="predicted"/>